<keyword evidence="5" id="KW-1185">Reference proteome</keyword>
<evidence type="ECO:0000313" key="5">
    <source>
        <dbReference type="Proteomes" id="UP000215005"/>
    </source>
</evidence>
<comment type="similarity">
    <text evidence="1">Belongs to the TolB family.</text>
</comment>
<organism evidence="4 5">
    <name type="scientific">Nocardiopsis gilva YIM 90087</name>
    <dbReference type="NCBI Taxonomy" id="1235441"/>
    <lineage>
        <taxon>Bacteria</taxon>
        <taxon>Bacillati</taxon>
        <taxon>Actinomycetota</taxon>
        <taxon>Actinomycetes</taxon>
        <taxon>Streptosporangiales</taxon>
        <taxon>Nocardiopsidaceae</taxon>
        <taxon>Nocardiopsis</taxon>
    </lineage>
</organism>
<protein>
    <submittedName>
        <fullName evidence="4">Amidohydrolase</fullName>
    </submittedName>
</protein>
<dbReference type="Gene3D" id="2.120.10.30">
    <property type="entry name" value="TolB, C-terminal domain"/>
    <property type="match status" value="2"/>
</dbReference>
<dbReference type="GO" id="GO:0016810">
    <property type="term" value="F:hydrolase activity, acting on carbon-nitrogen (but not peptide) bonds"/>
    <property type="evidence" value="ECO:0007669"/>
    <property type="project" value="InterPro"/>
</dbReference>
<evidence type="ECO:0000256" key="2">
    <source>
        <dbReference type="SAM" id="MobiDB-lite"/>
    </source>
</evidence>
<reference evidence="4 5" key="1">
    <citation type="submission" date="2017-08" db="EMBL/GenBank/DDBJ databases">
        <title>The complete genome sequence of Nocardiopsis gilva YIM 90087.</title>
        <authorList>
            <person name="Yin M."/>
            <person name="Tang S."/>
        </authorList>
    </citation>
    <scope>NUCLEOTIDE SEQUENCE [LARGE SCALE GENOMIC DNA]</scope>
    <source>
        <strain evidence="4 5">YIM 90087</strain>
    </source>
</reference>
<dbReference type="KEGG" id="ngv:CDO52_20845"/>
<evidence type="ECO:0000259" key="3">
    <source>
        <dbReference type="Pfam" id="PF01979"/>
    </source>
</evidence>
<name>A0A223S9V6_9ACTN</name>
<dbReference type="SUPFAM" id="SSF82171">
    <property type="entry name" value="DPP6 N-terminal domain-like"/>
    <property type="match status" value="1"/>
</dbReference>
<accession>A0A223S9V6</accession>
<dbReference type="Proteomes" id="UP000215005">
    <property type="component" value="Chromosome"/>
</dbReference>
<dbReference type="InterPro" id="IPR006680">
    <property type="entry name" value="Amidohydro-rel"/>
</dbReference>
<dbReference type="EMBL" id="CP022753">
    <property type="protein sequence ID" value="ASU84914.1"/>
    <property type="molecule type" value="Genomic_DNA"/>
</dbReference>
<gene>
    <name evidence="4" type="ORF">CDO52_20845</name>
</gene>
<dbReference type="Pfam" id="PF07676">
    <property type="entry name" value="PD40"/>
    <property type="match status" value="5"/>
</dbReference>
<dbReference type="InterPro" id="IPR011059">
    <property type="entry name" value="Metal-dep_hydrolase_composite"/>
</dbReference>
<dbReference type="PROSITE" id="PS51318">
    <property type="entry name" value="TAT"/>
    <property type="match status" value="1"/>
</dbReference>
<dbReference type="InterPro" id="IPR006311">
    <property type="entry name" value="TAT_signal"/>
</dbReference>
<sequence>MTLSRRTLFRGGVVLGGAVALDRRDPPLALADDSAMVVRQATNIALSHHGGIGRIVFDAVNSLWLLPVAGGSARRLTDDAEDATWPSFFPDGKRVAFQSFRDGAYDICAVDLSSRKVERLTSGPQYDLDPSVSPDGRRLVHVSDTGGRSAVWLLHLDSGCPRSLVGADDDRSYHAPTWHPDGDRIAYVAGEGTIETLHLPSGRRKVLHTAPEGQWFRGTSYGPGGELAYILVDGPRATLYLDGRALTGRDEEPAQLPPAWISRKELAYGADGEIRRRAIDGSGLQAIPFSVALAPPGRPPRIRTPLAPPKESTVRGVAGPALSPDASSVCFRAMGALWLLRLGGKAEKIVDDGYFSSDPAWFPDGRSIVYSSDRSGVPNLWRHTFGGGDERLTDLPNGAMVPSVAPTGDRIAFQDESGATHVLDVASGKTRQIAEATYFPGKPSWSPDGRRVAMAVVEAASERDTAGHNHIMVVDTETGKATTQPVAPHRSIATRGDDGPVWSPDGASMLAVIESLVHRVPVASDGTVTGAPVALSPMVADSVSVSAEGNVLFLSLGKLVLLGDRQYVPPITCTMPDPPPRKVIRAGALWDGRSDGYRNDVDITVEDGVITAVEDARPENTPSVEATTVIPGLIDVHNHWHFRGRQWGSRQGPLWLAYGVTTSRSTGDPAYHMLETREAIHSGARVGPRFLGSGEPLDGSRCYFGFMRCVTSEEQLLRELQRIIGLDYNVVKSYQRLPVALERTLVRHLRRAGIPVVSHYLYPAVATGLNGMEHTGGGNRLGYSRTLSAAGGRTADDTIQLLSESHMWVSSTLLFAHEMFLETPDLIEDRRTKVLFPWWEYERLLEKVREAPDNEINKAWTEGDVDLLLRVHKAGGTVVAGTDAPLDDVGVGIHQNLRAMVKYGFSPREALQTATTNAARCLGASDLGVVRPGARADLLAIDGDPLNDINDAARIERVFVDGRSYRIPELLAPFEDLTTPRGASTPAPRLHGCCRIQKGK</sequence>
<dbReference type="PANTHER" id="PTHR36842:SF1">
    <property type="entry name" value="PROTEIN TOLB"/>
    <property type="match status" value="1"/>
</dbReference>
<keyword evidence="4" id="KW-0378">Hydrolase</keyword>
<feature type="region of interest" description="Disordered" evidence="2">
    <location>
        <begin position="479"/>
        <end position="500"/>
    </location>
</feature>
<dbReference type="Gene3D" id="3.30.110.90">
    <property type="entry name" value="Amidohydrolase"/>
    <property type="match status" value="1"/>
</dbReference>
<dbReference type="InterPro" id="IPR011659">
    <property type="entry name" value="WD40"/>
</dbReference>
<dbReference type="InterPro" id="IPR011042">
    <property type="entry name" value="6-blade_b-propeller_TolB-like"/>
</dbReference>
<dbReference type="SUPFAM" id="SSF51338">
    <property type="entry name" value="Composite domain of metallo-dependent hydrolases"/>
    <property type="match status" value="1"/>
</dbReference>
<evidence type="ECO:0000256" key="1">
    <source>
        <dbReference type="ARBA" id="ARBA00009820"/>
    </source>
</evidence>
<dbReference type="OrthoDB" id="9808778at2"/>
<dbReference type="AlphaFoldDB" id="A0A223S9V6"/>
<feature type="domain" description="Amidohydrolase-related" evidence="3">
    <location>
        <begin position="628"/>
        <end position="963"/>
    </location>
</feature>
<dbReference type="Gene3D" id="2.30.40.10">
    <property type="entry name" value="Urease, subunit C, domain 1"/>
    <property type="match status" value="2"/>
</dbReference>
<feature type="region of interest" description="Disordered" evidence="2">
    <location>
        <begin position="298"/>
        <end position="317"/>
    </location>
</feature>
<evidence type="ECO:0000313" key="4">
    <source>
        <dbReference type="EMBL" id="ASU84914.1"/>
    </source>
</evidence>
<dbReference type="SUPFAM" id="SSF51556">
    <property type="entry name" value="Metallo-dependent hydrolases"/>
    <property type="match status" value="1"/>
</dbReference>
<dbReference type="PANTHER" id="PTHR36842">
    <property type="entry name" value="PROTEIN TOLB HOMOLOG"/>
    <property type="match status" value="1"/>
</dbReference>
<dbReference type="Gene3D" id="3.20.20.140">
    <property type="entry name" value="Metal-dependent hydrolases"/>
    <property type="match status" value="1"/>
</dbReference>
<proteinExistence type="inferred from homology"/>
<dbReference type="Pfam" id="PF01979">
    <property type="entry name" value="Amidohydro_1"/>
    <property type="match status" value="1"/>
</dbReference>
<dbReference type="InterPro" id="IPR032466">
    <property type="entry name" value="Metal_Hydrolase"/>
</dbReference>
<dbReference type="RefSeq" id="WP_017619662.1">
    <property type="nucleotide sequence ID" value="NZ_ANBG01000254.1"/>
</dbReference>